<organism evidence="7 8">
    <name type="scientific">Streptococcus urinalis 2285-97</name>
    <dbReference type="NCBI Taxonomy" id="764291"/>
    <lineage>
        <taxon>Bacteria</taxon>
        <taxon>Bacillati</taxon>
        <taxon>Bacillota</taxon>
        <taxon>Bacilli</taxon>
        <taxon>Lactobacillales</taxon>
        <taxon>Streptococcaceae</taxon>
        <taxon>Streptococcus</taxon>
    </lineage>
</organism>
<evidence type="ECO:0000313" key="8">
    <source>
        <dbReference type="Proteomes" id="UP000005388"/>
    </source>
</evidence>
<dbReference type="Pfam" id="PF00155">
    <property type="entry name" value="Aminotran_1_2"/>
    <property type="match status" value="1"/>
</dbReference>
<feature type="domain" description="Aminotransferase class I/classII large" evidence="6">
    <location>
        <begin position="19"/>
        <end position="177"/>
    </location>
</feature>
<evidence type="ECO:0000256" key="2">
    <source>
        <dbReference type="ARBA" id="ARBA00012224"/>
    </source>
</evidence>
<accession>G5KCJ1</accession>
<dbReference type="Gene3D" id="3.90.1150.10">
    <property type="entry name" value="Aspartate Aminotransferase, domain 1"/>
    <property type="match status" value="1"/>
</dbReference>
<reference evidence="7 8" key="1">
    <citation type="journal article" date="2014" name="Int. J. Syst. Evol. Microbiol.">
        <title>Phylogenomics and the dynamic genome evolution of the genus Streptococcus.</title>
        <authorList>
            <consortium name="The Broad Institute Genome Sequencing Platform"/>
            <person name="Richards V.P."/>
            <person name="Palmer S.R."/>
            <person name="Pavinski Bitar P.D."/>
            <person name="Qin X."/>
            <person name="Weinstock G.M."/>
            <person name="Highlander S.K."/>
            <person name="Town C.D."/>
            <person name="Burne R.A."/>
            <person name="Stanhope M.J."/>
        </authorList>
    </citation>
    <scope>NUCLEOTIDE SEQUENCE [LARGE SCALE GENOMIC DNA]</scope>
    <source>
        <strain evidence="7 8">2285-97</strain>
    </source>
</reference>
<sequence length="187" mass="21435">MTLFGNKHHSFNTVDESFKHFSLVLSSATKTFNIAGTKNSFAIIENKELRDTFKRQQLKNNQHEIPTIGLITTQVAYESGQEWLNQLKKVLEKNSQFVYDYLNAETNIKVMKPQGTYLLWLDFSAYGLDVSKVDKLLKEEAKVVLNNGITFGNEGKLFFRLNVATPYDTVKEACQRIAKTFNNLDIK</sequence>
<proteinExistence type="inferred from homology"/>
<dbReference type="InterPro" id="IPR051798">
    <property type="entry name" value="Class-II_PLP-Dep_Aminotrans"/>
</dbReference>
<dbReference type="GO" id="GO:0047804">
    <property type="term" value="F:cysteine-S-conjugate beta-lyase activity"/>
    <property type="evidence" value="ECO:0007669"/>
    <property type="project" value="UniProtKB-EC"/>
</dbReference>
<comment type="similarity">
    <text evidence="5">Belongs to the class-II pyridoxal-phosphate-dependent aminotransferase family. MalY/PatB cystathionine beta-lyase subfamily.</text>
</comment>
<keyword evidence="7" id="KW-0808">Transferase</keyword>
<dbReference type="InterPro" id="IPR004839">
    <property type="entry name" value="Aminotransferase_I/II_large"/>
</dbReference>
<keyword evidence="4" id="KW-0456">Lyase</keyword>
<comment type="caution">
    <text evidence="7">The sequence shown here is derived from an EMBL/GenBank/DDBJ whole genome shotgun (WGS) entry which is preliminary data.</text>
</comment>
<dbReference type="STRING" id="764291.STRUR_1730"/>
<keyword evidence="7" id="KW-0032">Aminotransferase</keyword>
<dbReference type="GO" id="GO:0008483">
    <property type="term" value="F:transaminase activity"/>
    <property type="evidence" value="ECO:0007669"/>
    <property type="project" value="UniProtKB-KW"/>
</dbReference>
<dbReference type="InterPro" id="IPR015421">
    <property type="entry name" value="PyrdxlP-dep_Trfase_major"/>
</dbReference>
<dbReference type="AlphaFoldDB" id="G5KCJ1"/>
<dbReference type="InterPro" id="IPR015422">
    <property type="entry name" value="PyrdxlP-dep_Trfase_small"/>
</dbReference>
<gene>
    <name evidence="7" type="ORF">STRUR_1730</name>
</gene>
<evidence type="ECO:0000313" key="7">
    <source>
        <dbReference type="EMBL" id="EHJ56804.1"/>
    </source>
</evidence>
<dbReference type="Proteomes" id="UP000005388">
    <property type="component" value="Unassembled WGS sequence"/>
</dbReference>
<evidence type="ECO:0000259" key="6">
    <source>
        <dbReference type="Pfam" id="PF00155"/>
    </source>
</evidence>
<dbReference type="InterPro" id="IPR015424">
    <property type="entry name" value="PyrdxlP-dep_Trfase"/>
</dbReference>
<name>G5KCJ1_9STRE</name>
<protein>
    <recommendedName>
        <fullName evidence="2">cysteine-S-conjugate beta-lyase</fullName>
        <ecNumber evidence="2">4.4.1.13</ecNumber>
    </recommendedName>
</protein>
<keyword evidence="3" id="KW-0663">Pyridoxal phosphate</keyword>
<dbReference type="EMBL" id="AEUZ02000001">
    <property type="protein sequence ID" value="EHJ56804.1"/>
    <property type="molecule type" value="Genomic_DNA"/>
</dbReference>
<evidence type="ECO:0000256" key="3">
    <source>
        <dbReference type="ARBA" id="ARBA00022898"/>
    </source>
</evidence>
<evidence type="ECO:0000256" key="5">
    <source>
        <dbReference type="ARBA" id="ARBA00037974"/>
    </source>
</evidence>
<dbReference type="SUPFAM" id="SSF53383">
    <property type="entry name" value="PLP-dependent transferases"/>
    <property type="match status" value="1"/>
</dbReference>
<dbReference type="eggNOG" id="COG1168">
    <property type="taxonomic scope" value="Bacteria"/>
</dbReference>
<dbReference type="PANTHER" id="PTHR43525">
    <property type="entry name" value="PROTEIN MALY"/>
    <property type="match status" value="1"/>
</dbReference>
<dbReference type="CDD" id="cd00609">
    <property type="entry name" value="AAT_like"/>
    <property type="match status" value="1"/>
</dbReference>
<evidence type="ECO:0000256" key="4">
    <source>
        <dbReference type="ARBA" id="ARBA00023239"/>
    </source>
</evidence>
<keyword evidence="8" id="KW-1185">Reference proteome</keyword>
<dbReference type="PANTHER" id="PTHR43525:SF1">
    <property type="entry name" value="PROTEIN MALY"/>
    <property type="match status" value="1"/>
</dbReference>
<dbReference type="GO" id="GO:0030170">
    <property type="term" value="F:pyridoxal phosphate binding"/>
    <property type="evidence" value="ECO:0007669"/>
    <property type="project" value="InterPro"/>
</dbReference>
<dbReference type="EC" id="4.4.1.13" evidence="2"/>
<dbReference type="Gene3D" id="3.40.640.10">
    <property type="entry name" value="Type I PLP-dependent aspartate aminotransferase-like (Major domain)"/>
    <property type="match status" value="1"/>
</dbReference>
<comment type="cofactor">
    <cofactor evidence="1">
        <name>pyridoxal 5'-phosphate</name>
        <dbReference type="ChEBI" id="CHEBI:597326"/>
    </cofactor>
</comment>
<evidence type="ECO:0000256" key="1">
    <source>
        <dbReference type="ARBA" id="ARBA00001933"/>
    </source>
</evidence>